<comment type="caution">
    <text evidence="7">The sequence shown here is derived from an EMBL/GenBank/DDBJ whole genome shotgun (WGS) entry which is preliminary data.</text>
</comment>
<accession>A0A2K3LH01</accession>
<feature type="non-terminal residue" evidence="7">
    <location>
        <position position="217"/>
    </location>
</feature>
<reference evidence="7 8" key="2">
    <citation type="journal article" date="2017" name="Front. Plant Sci.">
        <title>Gene Classification and Mining of Molecular Markers Useful in Red Clover (Trifolium pratense) Breeding.</title>
        <authorList>
            <person name="Istvanek J."/>
            <person name="Dluhosova J."/>
            <person name="Dluhos P."/>
            <person name="Patkova L."/>
            <person name="Nedelnik J."/>
            <person name="Repkova J."/>
        </authorList>
    </citation>
    <scope>NUCLEOTIDE SEQUENCE [LARGE SCALE GENOMIC DNA]</scope>
    <source>
        <strain evidence="8">cv. Tatra</strain>
        <tissue evidence="7">Young leaves</tissue>
    </source>
</reference>
<dbReference type="STRING" id="57577.A0A2K3LH01"/>
<dbReference type="PANTHER" id="PTHR46819">
    <property type="entry name" value="EF-HAND CALCIUM-BINDING DOMAIN-CONTAINING PROTEIN 7"/>
    <property type="match status" value="1"/>
</dbReference>
<dbReference type="Proteomes" id="UP000236291">
    <property type="component" value="Unassembled WGS sequence"/>
</dbReference>
<evidence type="ECO:0000256" key="2">
    <source>
        <dbReference type="ARBA" id="ARBA00022723"/>
    </source>
</evidence>
<sequence>MSPIMQQFHEIETYIECSASRHIQVLEVFFFAHKAALYPTMLLYDHESQTLTPRCKRALKRIFVLSDRDRDGALSDDELDDFQVVQKNLSDGVNEKGLTLKGFLFLHTLFIEKGPIETTWAVLRKFGYNDDLKLANDPIPHLKRAHDQSVELTNEAIDFLKTIFNEFDGDHDGMLQPCELEELFSTAPESPWIENPYKDAVERNAFGGLSLDAFLSE</sequence>
<proteinExistence type="predicted"/>
<dbReference type="InterPro" id="IPR013567">
    <property type="entry name" value="EF_hand_assoc_2"/>
</dbReference>
<dbReference type="PANTHER" id="PTHR46819:SF1">
    <property type="entry name" value="EF-HAND CALCIUM-BINDING DOMAIN-CONTAINING PROTEIN 7"/>
    <property type="match status" value="1"/>
</dbReference>
<keyword evidence="5" id="KW-0472">Membrane</keyword>
<dbReference type="GO" id="GO:0016020">
    <property type="term" value="C:membrane"/>
    <property type="evidence" value="ECO:0007669"/>
    <property type="project" value="UniProtKB-SubCell"/>
</dbReference>
<dbReference type="Pfam" id="PF13202">
    <property type="entry name" value="EF-hand_5"/>
    <property type="match status" value="1"/>
</dbReference>
<reference evidence="7 8" key="1">
    <citation type="journal article" date="2014" name="Am. J. Bot.">
        <title>Genome assembly and annotation for red clover (Trifolium pratense; Fabaceae).</title>
        <authorList>
            <person name="Istvanek J."/>
            <person name="Jaros M."/>
            <person name="Krenek A."/>
            <person name="Repkova J."/>
        </authorList>
    </citation>
    <scope>NUCLEOTIDE SEQUENCE [LARGE SCALE GENOMIC DNA]</scope>
    <source>
        <strain evidence="8">cv. Tatra</strain>
        <tissue evidence="7">Young leaves</tissue>
    </source>
</reference>
<protein>
    <submittedName>
        <fullName evidence="7">Mitochondrial rho GTPase 1-like protein</fullName>
    </submittedName>
</protein>
<comment type="subcellular location">
    <subcellularLocation>
        <location evidence="1">Membrane</location>
    </subcellularLocation>
</comment>
<dbReference type="SUPFAM" id="SSF47473">
    <property type="entry name" value="EF-hand"/>
    <property type="match status" value="1"/>
</dbReference>
<dbReference type="InterPro" id="IPR002048">
    <property type="entry name" value="EF_hand_dom"/>
</dbReference>
<dbReference type="InterPro" id="IPR011992">
    <property type="entry name" value="EF-hand-dom_pair"/>
</dbReference>
<evidence type="ECO:0000256" key="1">
    <source>
        <dbReference type="ARBA" id="ARBA00004370"/>
    </source>
</evidence>
<evidence type="ECO:0000256" key="5">
    <source>
        <dbReference type="ARBA" id="ARBA00023136"/>
    </source>
</evidence>
<dbReference type="Pfam" id="PF08356">
    <property type="entry name" value="EF_assoc_2"/>
    <property type="match status" value="1"/>
</dbReference>
<name>A0A2K3LH01_TRIPR</name>
<dbReference type="ExpressionAtlas" id="A0A2K3LH01">
    <property type="expression patterns" value="baseline"/>
</dbReference>
<dbReference type="InterPro" id="IPR018247">
    <property type="entry name" value="EF_Hand_1_Ca_BS"/>
</dbReference>
<dbReference type="PROSITE" id="PS50222">
    <property type="entry name" value="EF_HAND_2"/>
    <property type="match status" value="1"/>
</dbReference>
<evidence type="ECO:0000313" key="8">
    <source>
        <dbReference type="Proteomes" id="UP000236291"/>
    </source>
</evidence>
<organism evidence="7 8">
    <name type="scientific">Trifolium pratense</name>
    <name type="common">Red clover</name>
    <dbReference type="NCBI Taxonomy" id="57577"/>
    <lineage>
        <taxon>Eukaryota</taxon>
        <taxon>Viridiplantae</taxon>
        <taxon>Streptophyta</taxon>
        <taxon>Embryophyta</taxon>
        <taxon>Tracheophyta</taxon>
        <taxon>Spermatophyta</taxon>
        <taxon>Magnoliopsida</taxon>
        <taxon>eudicotyledons</taxon>
        <taxon>Gunneridae</taxon>
        <taxon>Pentapetalae</taxon>
        <taxon>rosids</taxon>
        <taxon>fabids</taxon>
        <taxon>Fabales</taxon>
        <taxon>Fabaceae</taxon>
        <taxon>Papilionoideae</taxon>
        <taxon>50 kb inversion clade</taxon>
        <taxon>NPAAA clade</taxon>
        <taxon>Hologalegina</taxon>
        <taxon>IRL clade</taxon>
        <taxon>Trifolieae</taxon>
        <taxon>Trifolium</taxon>
    </lineage>
</organism>
<evidence type="ECO:0000256" key="3">
    <source>
        <dbReference type="ARBA" id="ARBA00022737"/>
    </source>
</evidence>
<dbReference type="Gene3D" id="1.10.238.10">
    <property type="entry name" value="EF-hand"/>
    <property type="match status" value="3"/>
</dbReference>
<dbReference type="GO" id="GO:0005509">
    <property type="term" value="F:calcium ion binding"/>
    <property type="evidence" value="ECO:0007669"/>
    <property type="project" value="InterPro"/>
</dbReference>
<dbReference type="AlphaFoldDB" id="A0A2K3LH01"/>
<dbReference type="EMBL" id="ASHM01032951">
    <property type="protein sequence ID" value="PNX77794.1"/>
    <property type="molecule type" value="Genomic_DNA"/>
</dbReference>
<evidence type="ECO:0000256" key="4">
    <source>
        <dbReference type="ARBA" id="ARBA00022837"/>
    </source>
</evidence>
<evidence type="ECO:0000259" key="6">
    <source>
        <dbReference type="PROSITE" id="PS50222"/>
    </source>
</evidence>
<keyword evidence="4" id="KW-0106">Calcium</keyword>
<dbReference type="InterPro" id="IPR052266">
    <property type="entry name" value="Miro-EF-hand_domain"/>
</dbReference>
<evidence type="ECO:0000313" key="7">
    <source>
        <dbReference type="EMBL" id="PNX77794.1"/>
    </source>
</evidence>
<gene>
    <name evidence="7" type="ORF">L195_g033765</name>
</gene>
<dbReference type="PROSITE" id="PS00018">
    <property type="entry name" value="EF_HAND_1"/>
    <property type="match status" value="2"/>
</dbReference>
<feature type="domain" description="EF-hand" evidence="6">
    <location>
        <begin position="155"/>
        <end position="190"/>
    </location>
</feature>
<keyword evidence="3" id="KW-0677">Repeat</keyword>
<keyword evidence="2" id="KW-0479">Metal-binding</keyword>